<sequence length="109" mass="12119">MDRGAYSRKLLCVDCCQVDLQIYTHPHVHARDPGSGYAHSLALDGGLKQRSLTRPWVRLSAKRHKGGRSEGATGTSDAHHHCDQTPLIKRGILVREPGCYSRRYVAPTD</sequence>
<dbReference type="AlphaFoldDB" id="A0AAV4AE82"/>
<keyword evidence="3" id="KW-1185">Reference proteome</keyword>
<dbReference type="EMBL" id="BLXT01003775">
    <property type="protein sequence ID" value="GFO06475.1"/>
    <property type="molecule type" value="Genomic_DNA"/>
</dbReference>
<gene>
    <name evidence="2" type="ORF">PoB_003298000</name>
</gene>
<comment type="caution">
    <text evidence="2">The sequence shown here is derived from an EMBL/GenBank/DDBJ whole genome shotgun (WGS) entry which is preliminary data.</text>
</comment>
<name>A0AAV4AE82_9GAST</name>
<dbReference type="Proteomes" id="UP000735302">
    <property type="component" value="Unassembled WGS sequence"/>
</dbReference>
<proteinExistence type="predicted"/>
<feature type="region of interest" description="Disordered" evidence="1">
    <location>
        <begin position="61"/>
        <end position="82"/>
    </location>
</feature>
<protein>
    <submittedName>
        <fullName evidence="2">Uncharacterized protein</fullName>
    </submittedName>
</protein>
<evidence type="ECO:0000313" key="3">
    <source>
        <dbReference type="Proteomes" id="UP000735302"/>
    </source>
</evidence>
<evidence type="ECO:0000256" key="1">
    <source>
        <dbReference type="SAM" id="MobiDB-lite"/>
    </source>
</evidence>
<evidence type="ECO:0000313" key="2">
    <source>
        <dbReference type="EMBL" id="GFO06475.1"/>
    </source>
</evidence>
<organism evidence="2 3">
    <name type="scientific">Plakobranchus ocellatus</name>
    <dbReference type="NCBI Taxonomy" id="259542"/>
    <lineage>
        <taxon>Eukaryota</taxon>
        <taxon>Metazoa</taxon>
        <taxon>Spiralia</taxon>
        <taxon>Lophotrochozoa</taxon>
        <taxon>Mollusca</taxon>
        <taxon>Gastropoda</taxon>
        <taxon>Heterobranchia</taxon>
        <taxon>Euthyneura</taxon>
        <taxon>Panpulmonata</taxon>
        <taxon>Sacoglossa</taxon>
        <taxon>Placobranchoidea</taxon>
        <taxon>Plakobranchidae</taxon>
        <taxon>Plakobranchus</taxon>
    </lineage>
</organism>
<reference evidence="2 3" key="1">
    <citation type="journal article" date="2021" name="Elife">
        <title>Chloroplast acquisition without the gene transfer in kleptoplastic sea slugs, Plakobranchus ocellatus.</title>
        <authorList>
            <person name="Maeda T."/>
            <person name="Takahashi S."/>
            <person name="Yoshida T."/>
            <person name="Shimamura S."/>
            <person name="Takaki Y."/>
            <person name="Nagai Y."/>
            <person name="Toyoda A."/>
            <person name="Suzuki Y."/>
            <person name="Arimoto A."/>
            <person name="Ishii H."/>
            <person name="Satoh N."/>
            <person name="Nishiyama T."/>
            <person name="Hasebe M."/>
            <person name="Maruyama T."/>
            <person name="Minagawa J."/>
            <person name="Obokata J."/>
            <person name="Shigenobu S."/>
        </authorList>
    </citation>
    <scope>NUCLEOTIDE SEQUENCE [LARGE SCALE GENOMIC DNA]</scope>
</reference>
<accession>A0AAV4AE82</accession>